<dbReference type="PANTHER" id="PTHR33048:SF47">
    <property type="entry name" value="INTEGRAL MEMBRANE PROTEIN-RELATED"/>
    <property type="match status" value="1"/>
</dbReference>
<organism evidence="9 10">
    <name type="scientific">Cercophora scortea</name>
    <dbReference type="NCBI Taxonomy" id="314031"/>
    <lineage>
        <taxon>Eukaryota</taxon>
        <taxon>Fungi</taxon>
        <taxon>Dikarya</taxon>
        <taxon>Ascomycota</taxon>
        <taxon>Pezizomycotina</taxon>
        <taxon>Sordariomycetes</taxon>
        <taxon>Sordariomycetidae</taxon>
        <taxon>Sordariales</taxon>
        <taxon>Lasiosphaeriaceae</taxon>
        <taxon>Cercophora</taxon>
    </lineage>
</organism>
<comment type="similarity">
    <text evidence="5">Belongs to the SAT4 family.</text>
</comment>
<comment type="caution">
    <text evidence="9">The sequence shown here is derived from an EMBL/GenBank/DDBJ whole genome shotgun (WGS) entry which is preliminary data.</text>
</comment>
<keyword evidence="2 7" id="KW-0812">Transmembrane</keyword>
<feature type="domain" description="Rhodopsin" evidence="8">
    <location>
        <begin position="31"/>
        <end position="264"/>
    </location>
</feature>
<dbReference type="InterPro" id="IPR052337">
    <property type="entry name" value="SAT4-like"/>
</dbReference>
<evidence type="ECO:0000256" key="2">
    <source>
        <dbReference type="ARBA" id="ARBA00022692"/>
    </source>
</evidence>
<dbReference type="EMBL" id="JAUEPO010000007">
    <property type="protein sequence ID" value="KAK3317502.1"/>
    <property type="molecule type" value="Genomic_DNA"/>
</dbReference>
<evidence type="ECO:0000259" key="8">
    <source>
        <dbReference type="Pfam" id="PF20684"/>
    </source>
</evidence>
<evidence type="ECO:0000256" key="5">
    <source>
        <dbReference type="ARBA" id="ARBA00038359"/>
    </source>
</evidence>
<evidence type="ECO:0000256" key="7">
    <source>
        <dbReference type="SAM" id="Phobius"/>
    </source>
</evidence>
<accession>A0AAE0I3I5</accession>
<proteinExistence type="inferred from homology"/>
<dbReference type="Pfam" id="PF20684">
    <property type="entry name" value="Fung_rhodopsin"/>
    <property type="match status" value="1"/>
</dbReference>
<keyword evidence="10" id="KW-1185">Reference proteome</keyword>
<dbReference type="InterPro" id="IPR049326">
    <property type="entry name" value="Rhodopsin_dom_fungi"/>
</dbReference>
<evidence type="ECO:0000313" key="9">
    <source>
        <dbReference type="EMBL" id="KAK3317502.1"/>
    </source>
</evidence>
<feature type="region of interest" description="Disordered" evidence="6">
    <location>
        <begin position="282"/>
        <end position="343"/>
    </location>
</feature>
<keyword evidence="3 7" id="KW-1133">Transmembrane helix</keyword>
<evidence type="ECO:0000256" key="3">
    <source>
        <dbReference type="ARBA" id="ARBA00022989"/>
    </source>
</evidence>
<dbReference type="Proteomes" id="UP001286456">
    <property type="component" value="Unassembled WGS sequence"/>
</dbReference>
<dbReference type="AlphaFoldDB" id="A0AAE0I3I5"/>
<sequence>MAFNVFHDYDMGVNFVLIIVAIPICVVSVLLRFMSTMRTGQRYWLENVFAFLALLCFLAYVGCDMWILLTLNGRSLFEMATLPLDTIIKCFKVGYVMNIQTPLNQTFAKLSLLVLYHRLFYISTWFVRSIYVIGVVQICWCISMVCVRLFQCHPIDAFWNPLLQTQCLDGQVILAVGEPINSLVDFIMVGMAIWMVHKLKVARADKIRVMFLFALGGFAGIIGIVNVTDSYGSVGNSSRNSTWYIAQMGASVVCCCAPLWKSVTKEFKFFHKLGSSLFGRFSGKNSKASSRLSTPESKKENQASPIRPGRGRDQWQLPFDGSTRGRSEIDRAERNAGLNDIRG</sequence>
<feature type="transmembrane region" description="Helical" evidence="7">
    <location>
        <begin position="242"/>
        <end position="260"/>
    </location>
</feature>
<reference evidence="9" key="1">
    <citation type="journal article" date="2023" name="Mol. Phylogenet. Evol.">
        <title>Genome-scale phylogeny and comparative genomics of the fungal order Sordariales.</title>
        <authorList>
            <person name="Hensen N."/>
            <person name="Bonometti L."/>
            <person name="Westerberg I."/>
            <person name="Brannstrom I.O."/>
            <person name="Guillou S."/>
            <person name="Cros-Aarteil S."/>
            <person name="Calhoun S."/>
            <person name="Haridas S."/>
            <person name="Kuo A."/>
            <person name="Mondo S."/>
            <person name="Pangilinan J."/>
            <person name="Riley R."/>
            <person name="LaButti K."/>
            <person name="Andreopoulos B."/>
            <person name="Lipzen A."/>
            <person name="Chen C."/>
            <person name="Yan M."/>
            <person name="Daum C."/>
            <person name="Ng V."/>
            <person name="Clum A."/>
            <person name="Steindorff A."/>
            <person name="Ohm R.A."/>
            <person name="Martin F."/>
            <person name="Silar P."/>
            <person name="Natvig D.O."/>
            <person name="Lalanne C."/>
            <person name="Gautier V."/>
            <person name="Ament-Velasquez S.L."/>
            <person name="Kruys A."/>
            <person name="Hutchinson M.I."/>
            <person name="Powell A.J."/>
            <person name="Barry K."/>
            <person name="Miller A.N."/>
            <person name="Grigoriev I.V."/>
            <person name="Debuchy R."/>
            <person name="Gladieux P."/>
            <person name="Hiltunen Thoren M."/>
            <person name="Johannesson H."/>
        </authorList>
    </citation>
    <scope>NUCLEOTIDE SEQUENCE</scope>
    <source>
        <strain evidence="9">SMH4131-1</strain>
    </source>
</reference>
<feature type="transmembrane region" description="Helical" evidence="7">
    <location>
        <begin position="209"/>
        <end position="227"/>
    </location>
</feature>
<feature type="compositionally biased region" description="Basic and acidic residues" evidence="6">
    <location>
        <begin position="323"/>
        <end position="334"/>
    </location>
</feature>
<reference evidence="9" key="2">
    <citation type="submission" date="2023-06" db="EMBL/GenBank/DDBJ databases">
        <authorList>
            <consortium name="Lawrence Berkeley National Laboratory"/>
            <person name="Haridas S."/>
            <person name="Hensen N."/>
            <person name="Bonometti L."/>
            <person name="Westerberg I."/>
            <person name="Brannstrom I.O."/>
            <person name="Guillou S."/>
            <person name="Cros-Aarteil S."/>
            <person name="Calhoun S."/>
            <person name="Kuo A."/>
            <person name="Mondo S."/>
            <person name="Pangilinan J."/>
            <person name="Riley R."/>
            <person name="Labutti K."/>
            <person name="Andreopoulos B."/>
            <person name="Lipzen A."/>
            <person name="Chen C."/>
            <person name="Yanf M."/>
            <person name="Daum C."/>
            <person name="Ng V."/>
            <person name="Clum A."/>
            <person name="Steindorff A."/>
            <person name="Ohm R."/>
            <person name="Martin F."/>
            <person name="Silar P."/>
            <person name="Natvig D."/>
            <person name="Lalanne C."/>
            <person name="Gautier V."/>
            <person name="Ament-Velasquez S.L."/>
            <person name="Kruys A."/>
            <person name="Hutchinson M.I."/>
            <person name="Powell A.J."/>
            <person name="Barry K."/>
            <person name="Miller A.N."/>
            <person name="Grigoriev I.V."/>
            <person name="Debuchy R."/>
            <person name="Gladieux P."/>
            <person name="Thoren M.H."/>
            <person name="Johannesson H."/>
        </authorList>
    </citation>
    <scope>NUCLEOTIDE SEQUENCE</scope>
    <source>
        <strain evidence="9">SMH4131-1</strain>
    </source>
</reference>
<feature type="transmembrane region" description="Helical" evidence="7">
    <location>
        <begin position="12"/>
        <end position="31"/>
    </location>
</feature>
<dbReference type="PANTHER" id="PTHR33048">
    <property type="entry name" value="PTH11-LIKE INTEGRAL MEMBRANE PROTEIN (AFU_ORTHOLOGUE AFUA_5G11245)"/>
    <property type="match status" value="1"/>
</dbReference>
<name>A0AAE0I3I5_9PEZI</name>
<feature type="transmembrane region" description="Helical" evidence="7">
    <location>
        <begin position="43"/>
        <end position="69"/>
    </location>
</feature>
<gene>
    <name evidence="9" type="ORF">B0T19DRAFT_293229</name>
</gene>
<keyword evidence="4 7" id="KW-0472">Membrane</keyword>
<feature type="compositionally biased region" description="Polar residues" evidence="6">
    <location>
        <begin position="283"/>
        <end position="295"/>
    </location>
</feature>
<dbReference type="GO" id="GO:0016020">
    <property type="term" value="C:membrane"/>
    <property type="evidence" value="ECO:0007669"/>
    <property type="project" value="UniProtKB-SubCell"/>
</dbReference>
<evidence type="ECO:0000256" key="6">
    <source>
        <dbReference type="SAM" id="MobiDB-lite"/>
    </source>
</evidence>
<comment type="subcellular location">
    <subcellularLocation>
        <location evidence="1">Membrane</location>
        <topology evidence="1">Multi-pass membrane protein</topology>
    </subcellularLocation>
</comment>
<evidence type="ECO:0000256" key="4">
    <source>
        <dbReference type="ARBA" id="ARBA00023136"/>
    </source>
</evidence>
<feature type="transmembrane region" description="Helical" evidence="7">
    <location>
        <begin position="130"/>
        <end position="150"/>
    </location>
</feature>
<protein>
    <recommendedName>
        <fullName evidence="8">Rhodopsin domain-containing protein</fullName>
    </recommendedName>
</protein>
<evidence type="ECO:0000256" key="1">
    <source>
        <dbReference type="ARBA" id="ARBA00004141"/>
    </source>
</evidence>
<evidence type="ECO:0000313" key="10">
    <source>
        <dbReference type="Proteomes" id="UP001286456"/>
    </source>
</evidence>